<feature type="transmembrane region" description="Helical" evidence="9">
    <location>
        <begin position="390"/>
        <end position="407"/>
    </location>
</feature>
<feature type="transmembrane region" description="Helical" evidence="9">
    <location>
        <begin position="66"/>
        <end position="85"/>
    </location>
</feature>
<feature type="transmembrane region" description="Helical" evidence="9">
    <location>
        <begin position="162"/>
        <end position="182"/>
    </location>
</feature>
<keyword evidence="5 9" id="KW-1133">Transmembrane helix</keyword>
<feature type="transmembrane region" description="Helical" evidence="9">
    <location>
        <begin position="129"/>
        <end position="150"/>
    </location>
</feature>
<feature type="compositionally biased region" description="Basic residues" evidence="8">
    <location>
        <begin position="1041"/>
        <end position="1058"/>
    </location>
</feature>
<feature type="transmembrane region" description="Helical" evidence="9">
    <location>
        <begin position="189"/>
        <end position="207"/>
    </location>
</feature>
<feature type="transmembrane region" description="Helical" evidence="9">
    <location>
        <begin position="414"/>
        <end position="433"/>
    </location>
</feature>
<feature type="transmembrane region" description="Helical" evidence="9">
    <location>
        <begin position="445"/>
        <end position="465"/>
    </location>
</feature>
<keyword evidence="7 9" id="KW-0472">Membrane</keyword>
<name>A0A0F2LZ86_SPOSC</name>
<feature type="transmembrane region" description="Helical" evidence="9">
    <location>
        <begin position="558"/>
        <end position="577"/>
    </location>
</feature>
<evidence type="ECO:0000256" key="9">
    <source>
        <dbReference type="SAM" id="Phobius"/>
    </source>
</evidence>
<feature type="transmembrane region" description="Helical" evidence="9">
    <location>
        <begin position="219"/>
        <end position="244"/>
    </location>
</feature>
<evidence type="ECO:0000256" key="2">
    <source>
        <dbReference type="ARBA" id="ARBA00008335"/>
    </source>
</evidence>
<dbReference type="KEGG" id="ssck:SPSK_02970"/>
<dbReference type="PANTHER" id="PTHR23501">
    <property type="entry name" value="MAJOR FACILITATOR SUPERFAMILY"/>
    <property type="match status" value="1"/>
</dbReference>
<feature type="transmembrane region" description="Helical" evidence="9">
    <location>
        <begin position="278"/>
        <end position="300"/>
    </location>
</feature>
<dbReference type="FunFam" id="1.20.1250.20:FF:000197">
    <property type="entry name" value="Siderophore iron transporter 1"/>
    <property type="match status" value="1"/>
</dbReference>
<evidence type="ECO:0000256" key="3">
    <source>
        <dbReference type="ARBA" id="ARBA00022448"/>
    </source>
</evidence>
<feature type="transmembrane region" description="Helical" evidence="9">
    <location>
        <begin position="97"/>
        <end position="117"/>
    </location>
</feature>
<dbReference type="OrthoDB" id="4088837at2759"/>
<reference evidence="10 11" key="1">
    <citation type="journal article" date="2014" name="BMC Genomics">
        <title>Comparative genomics of the major fungal agents of human and animal Sporotrichosis: Sporothrix schenckii and Sporothrix brasiliensis.</title>
        <authorList>
            <person name="Teixeira M.M."/>
            <person name="de Almeida L.G."/>
            <person name="Kubitschek-Barreira P."/>
            <person name="Alves F.L."/>
            <person name="Kioshima E.S."/>
            <person name="Abadio A.K."/>
            <person name="Fernandes L."/>
            <person name="Derengowski L.S."/>
            <person name="Ferreira K.S."/>
            <person name="Souza R.C."/>
            <person name="Ruiz J.C."/>
            <person name="de Andrade N.C."/>
            <person name="Paes H.C."/>
            <person name="Nicola A.M."/>
            <person name="Albuquerque P."/>
            <person name="Gerber A.L."/>
            <person name="Martins V.P."/>
            <person name="Peconick L.D."/>
            <person name="Neto A.V."/>
            <person name="Chaucanez C.B."/>
            <person name="Silva P.A."/>
            <person name="Cunha O.L."/>
            <person name="de Oliveira F.F."/>
            <person name="dos Santos T.C."/>
            <person name="Barros A.L."/>
            <person name="Soares M.A."/>
            <person name="de Oliveira L.M."/>
            <person name="Marini M.M."/>
            <person name="Villalobos-Duno H."/>
            <person name="Cunha M.M."/>
            <person name="de Hoog S."/>
            <person name="da Silveira J.F."/>
            <person name="Henrissat B."/>
            <person name="Nino-Vega G.A."/>
            <person name="Cisalpino P.S."/>
            <person name="Mora-Montes H.M."/>
            <person name="Almeida S.R."/>
            <person name="Stajich J.E."/>
            <person name="Lopes-Bezerra L.M."/>
            <person name="Vasconcelos A.T."/>
            <person name="Felipe M.S."/>
        </authorList>
    </citation>
    <scope>NUCLEOTIDE SEQUENCE [LARGE SCALE GENOMIC DNA]</scope>
    <source>
        <strain evidence="10 11">1099-18</strain>
    </source>
</reference>
<evidence type="ECO:0000256" key="8">
    <source>
        <dbReference type="SAM" id="MobiDB-lite"/>
    </source>
</evidence>
<comment type="subcellular location">
    <subcellularLocation>
        <location evidence="1">Endomembrane system</location>
        <topology evidence="1">Multi-pass membrane protein</topology>
    </subcellularLocation>
</comment>
<evidence type="ECO:0000313" key="11">
    <source>
        <dbReference type="Proteomes" id="UP000033710"/>
    </source>
</evidence>
<feature type="region of interest" description="Disordered" evidence="8">
    <location>
        <begin position="1039"/>
        <end position="1069"/>
    </location>
</feature>
<reference evidence="10 11" key="2">
    <citation type="journal article" date="2015" name="Eukaryot. Cell">
        <title>Asexual propagation of a virulent clone complex in a human and feline outbreak of sporotrichosis.</title>
        <authorList>
            <person name="Teixeira Mde M."/>
            <person name="Rodrigues A.M."/>
            <person name="Tsui C.K."/>
            <person name="de Almeida L.G."/>
            <person name="Van Diepeningen A.D."/>
            <person name="van den Ende B.G."/>
            <person name="Fernandes G.F."/>
            <person name="Kano R."/>
            <person name="Hamelin R.C."/>
            <person name="Lopes-Bezerra L.M."/>
            <person name="Vasconcelos A.T."/>
            <person name="de Hoog S."/>
            <person name="de Camargo Z.P."/>
            <person name="Felipe M.S."/>
        </authorList>
    </citation>
    <scope>NUCLEOTIDE SEQUENCE [LARGE SCALE GENOMIC DNA]</scope>
    <source>
        <strain evidence="10 11">1099-18</strain>
    </source>
</reference>
<dbReference type="VEuPathDB" id="FungiDB:SPSK_02970"/>
<feature type="transmembrane region" description="Helical" evidence="9">
    <location>
        <begin position="349"/>
        <end position="370"/>
    </location>
</feature>
<evidence type="ECO:0000256" key="5">
    <source>
        <dbReference type="ARBA" id="ARBA00022989"/>
    </source>
</evidence>
<feature type="region of interest" description="Disordered" evidence="8">
    <location>
        <begin position="959"/>
        <end position="994"/>
    </location>
</feature>
<dbReference type="GO" id="GO:0005768">
    <property type="term" value="C:endosome"/>
    <property type="evidence" value="ECO:0007669"/>
    <property type="project" value="TreeGrafter"/>
</dbReference>
<keyword evidence="4 9" id="KW-0812">Transmembrane</keyword>
<feature type="compositionally biased region" description="Basic residues" evidence="8">
    <location>
        <begin position="985"/>
        <end position="994"/>
    </location>
</feature>
<keyword evidence="6" id="KW-0406">Ion transport</keyword>
<feature type="region of interest" description="Disordered" evidence="8">
    <location>
        <begin position="1"/>
        <end position="40"/>
    </location>
</feature>
<dbReference type="GeneID" id="27665093"/>
<evidence type="ECO:0008006" key="12">
    <source>
        <dbReference type="Google" id="ProtNLM"/>
    </source>
</evidence>
<keyword evidence="3" id="KW-0813">Transport</keyword>
<evidence type="ECO:0000256" key="1">
    <source>
        <dbReference type="ARBA" id="ARBA00004127"/>
    </source>
</evidence>
<dbReference type="GO" id="GO:0015343">
    <property type="term" value="F:siderophore-iron transmembrane transporter activity"/>
    <property type="evidence" value="ECO:0007669"/>
    <property type="project" value="TreeGrafter"/>
</dbReference>
<dbReference type="GO" id="GO:0005886">
    <property type="term" value="C:plasma membrane"/>
    <property type="evidence" value="ECO:0007669"/>
    <property type="project" value="TreeGrafter"/>
</dbReference>
<dbReference type="Proteomes" id="UP000033710">
    <property type="component" value="Unassembled WGS sequence"/>
</dbReference>
<dbReference type="PANTHER" id="PTHR23501:SF92">
    <property type="entry name" value="GLUTATHIONE EXCHANGER 1-RELATED"/>
    <property type="match status" value="1"/>
</dbReference>
<accession>A0A0F2LZ86</accession>
<dbReference type="AlphaFoldDB" id="A0A0F2LZ86"/>
<evidence type="ECO:0000256" key="4">
    <source>
        <dbReference type="ARBA" id="ARBA00022692"/>
    </source>
</evidence>
<comment type="similarity">
    <text evidence="2">Belongs to the major facilitator superfamily.</text>
</comment>
<comment type="caution">
    <text evidence="10">The sequence shown here is derived from an EMBL/GenBank/DDBJ whole genome shotgun (WGS) entry which is preliminary data.</text>
</comment>
<sequence>MAEKQAHAGPPAYATSAPEIQTDSKDVNAATTTAKAADRPSSLHAQSAGVTRMEALAAVLTRTDRVFLFFGVFLVAYAYGLDGTVRYTFQTYATASYAQHSLLAAINVLRSVIAAAAQPTAAKVADIFGRVELVLVSIVFYVVGTVVQASSSGVSAFAGGAVLYQIGYTTVILLVEVIVADLTSTRARLLFSYIPALPFVINTWISGNVTSSVLAATTWRWGIGMWCIIYPVCCVPLLATLLAVGRRARRRGLVSPYAQALRAQQGTRGFVVDLFWRLDAVGIVLMVAVFALILVPLTLAGGLTATWHEAHIIAPLVVGFVCIPVFVAWETRAPHPLVPFALMKDRGVWAPLGIALLLNFAWYMQGDYLYTVLFVAFDFSVAAATRITSLYSFCSVVTGFLLGLVVFKVRRLKYFILAGTVLFLVAFGLLIHYRGSTTASASSRAGVIGAEVLLGIAGGLFPYPAQASLQTCLKHENLAVMTGLYLATYNIGSALGNTVSGALWSQVLPRTLEHNLAPINTTLAAVVYGDPLSAAAAYPVGTVERTAIIESYQHVQRLLTITGIALCVPIIGLALALRNPKLNDEQTLAKSDDDDSKITRRVEHVDGRAEPLDQAARVQLELGLDHGVGDRGVPEKVQARDKVVGRDVVQQQAHGEGAGHVGAQTGRRLVVVLALVGVHADNDVRTRRVGVDVGVVLQPRQRQRLRRGSDKGRGGSGTVGYRRVREPAWRAWRHACFACASSCTSRRAAAGTPSRSSTRCHAMASRPGLSALANTTTAQSRAGTHTMVAVMPSTPPGCSITSSPRYVDSIQPSEYVMGWVSCGCAPGGQKARGCRSAAWPAADRGAVRGVVLDGRNDGAGAAQHAVKVGDGAVLAGRFVPGVGHRQRRRRPAAIGVIGAVRYKRLRLGQRPKRRHHAQRRPEPLLHKRAQRLARHHFDHVPHRNEHAVAVLPRRPDRLGHGAVVQRSHVVADRRRRRPPTPNRQLVRRQPRPVRQRVLQRHVGRAVRVGQHKVLADQLAQRRRPLHARTRLRRVVVDEQRRRRRRKRLGRAAGKKQRRRADGHVGQRGHAVARGPRVVAVYNRHGDARNVASVERVADQLLKGSVEGKRLCLCLGRWCVRFASNAKRDALRRICFDFCVSHVGLCRCRWWLME</sequence>
<proteinExistence type="inferred from homology"/>
<evidence type="ECO:0000256" key="6">
    <source>
        <dbReference type="ARBA" id="ARBA00023065"/>
    </source>
</evidence>
<protein>
    <recommendedName>
        <fullName evidence="12">MFS transporter, SIT family, siderophore-iron:H+ symporter</fullName>
    </recommendedName>
</protein>
<dbReference type="SUPFAM" id="SSF103473">
    <property type="entry name" value="MFS general substrate transporter"/>
    <property type="match status" value="1"/>
</dbReference>
<feature type="transmembrane region" description="Helical" evidence="9">
    <location>
        <begin position="312"/>
        <end position="329"/>
    </location>
</feature>
<evidence type="ECO:0000313" key="10">
    <source>
        <dbReference type="EMBL" id="KJR82144.1"/>
    </source>
</evidence>
<organism evidence="10 11">
    <name type="scientific">Sporothrix schenckii 1099-18</name>
    <dbReference type="NCBI Taxonomy" id="1397361"/>
    <lineage>
        <taxon>Eukaryota</taxon>
        <taxon>Fungi</taxon>
        <taxon>Dikarya</taxon>
        <taxon>Ascomycota</taxon>
        <taxon>Pezizomycotina</taxon>
        <taxon>Sordariomycetes</taxon>
        <taxon>Sordariomycetidae</taxon>
        <taxon>Ophiostomatales</taxon>
        <taxon>Ophiostomataceae</taxon>
        <taxon>Sporothrix</taxon>
    </lineage>
</organism>
<dbReference type="InterPro" id="IPR036259">
    <property type="entry name" value="MFS_trans_sf"/>
</dbReference>
<dbReference type="Gene3D" id="1.20.1250.20">
    <property type="entry name" value="MFS general substrate transporter like domains"/>
    <property type="match status" value="2"/>
</dbReference>
<dbReference type="GO" id="GO:0005774">
    <property type="term" value="C:vacuolar membrane"/>
    <property type="evidence" value="ECO:0007669"/>
    <property type="project" value="TreeGrafter"/>
</dbReference>
<dbReference type="RefSeq" id="XP_016584820.1">
    <property type="nucleotide sequence ID" value="XM_016729816.1"/>
</dbReference>
<evidence type="ECO:0000256" key="7">
    <source>
        <dbReference type="ARBA" id="ARBA00023136"/>
    </source>
</evidence>
<dbReference type="EMBL" id="AXCR01000010">
    <property type="protein sequence ID" value="KJR82144.1"/>
    <property type="molecule type" value="Genomic_DNA"/>
</dbReference>
<gene>
    <name evidence="10" type="ORF">SPSK_02970</name>
</gene>